<accession>A0A224XR12</accession>
<proteinExistence type="predicted"/>
<sequence>MVSFSASFNVLDVLSRTLLIILLVLLWASLISSSSRRNCDTHMPNSETSCCKINLLFSLNKCSYRNNPVAPMTTPAPTATASSPWDLRKFPFMTVGY</sequence>
<name>A0A224XR12_9HEMI</name>
<dbReference type="EMBL" id="GFTR01001480">
    <property type="protein sequence ID" value="JAW14946.1"/>
    <property type="molecule type" value="Transcribed_RNA"/>
</dbReference>
<protein>
    <submittedName>
        <fullName evidence="1">Putative secreted protein</fullName>
    </submittedName>
</protein>
<dbReference type="AlphaFoldDB" id="A0A224XR12"/>
<evidence type="ECO:0000313" key="1">
    <source>
        <dbReference type="EMBL" id="JAW14946.1"/>
    </source>
</evidence>
<organism evidence="1">
    <name type="scientific">Panstrongylus lignarius</name>
    <dbReference type="NCBI Taxonomy" id="156445"/>
    <lineage>
        <taxon>Eukaryota</taxon>
        <taxon>Metazoa</taxon>
        <taxon>Ecdysozoa</taxon>
        <taxon>Arthropoda</taxon>
        <taxon>Hexapoda</taxon>
        <taxon>Insecta</taxon>
        <taxon>Pterygota</taxon>
        <taxon>Neoptera</taxon>
        <taxon>Paraneoptera</taxon>
        <taxon>Hemiptera</taxon>
        <taxon>Heteroptera</taxon>
        <taxon>Panheteroptera</taxon>
        <taxon>Cimicomorpha</taxon>
        <taxon>Reduviidae</taxon>
        <taxon>Triatominae</taxon>
        <taxon>Panstrongylus</taxon>
    </lineage>
</organism>
<reference evidence="1" key="1">
    <citation type="journal article" date="2018" name="PLoS Negl. Trop. Dis.">
        <title>An insight into the salivary gland and fat body transcriptome of Panstrongylus lignarius (Hemiptera: Heteroptera), the main vector of Chagas disease in Peru.</title>
        <authorList>
            <person name="Nevoa J.C."/>
            <person name="Mendes M.T."/>
            <person name="da Silva M.V."/>
            <person name="Soares S.C."/>
            <person name="Oliveira C.J.F."/>
            <person name="Ribeiro J.M.C."/>
        </authorList>
    </citation>
    <scope>NUCLEOTIDE SEQUENCE</scope>
</reference>